<sequence>MMSPAKLSRRRIEQGLDMYTATAKEQICVLQYFYPEETATPRITHMYSNTDYPREEKRRHLASPEDAMIEKI</sequence>
<reference evidence="1 2" key="1">
    <citation type="journal article" date="2021" name="J. Hered.">
        <title>A chromosome-level genome assembly of the parasitoid wasp, Cotesia glomerata (Hymenoptera: Braconidae).</title>
        <authorList>
            <person name="Pinto B.J."/>
            <person name="Weis J.J."/>
            <person name="Gamble T."/>
            <person name="Ode P.J."/>
            <person name="Paul R."/>
            <person name="Zaspel J.M."/>
        </authorList>
    </citation>
    <scope>NUCLEOTIDE SEQUENCE [LARGE SCALE GENOMIC DNA]</scope>
    <source>
        <strain evidence="1">CgM1</strain>
    </source>
</reference>
<dbReference type="Proteomes" id="UP000826195">
    <property type="component" value="Unassembled WGS sequence"/>
</dbReference>
<protein>
    <submittedName>
        <fullName evidence="1">Uncharacterized protein</fullName>
    </submittedName>
</protein>
<comment type="caution">
    <text evidence="1">The sequence shown here is derived from an EMBL/GenBank/DDBJ whole genome shotgun (WGS) entry which is preliminary data.</text>
</comment>
<proteinExistence type="predicted"/>
<dbReference type="EMBL" id="JAHXZJ010000001">
    <property type="protein sequence ID" value="KAH0569161.1"/>
    <property type="molecule type" value="Genomic_DNA"/>
</dbReference>
<evidence type="ECO:0000313" key="2">
    <source>
        <dbReference type="Proteomes" id="UP000826195"/>
    </source>
</evidence>
<organism evidence="1 2">
    <name type="scientific">Cotesia glomerata</name>
    <name type="common">Lepidopteran parasitic wasp</name>
    <name type="synonym">Apanteles glomeratus</name>
    <dbReference type="NCBI Taxonomy" id="32391"/>
    <lineage>
        <taxon>Eukaryota</taxon>
        <taxon>Metazoa</taxon>
        <taxon>Ecdysozoa</taxon>
        <taxon>Arthropoda</taxon>
        <taxon>Hexapoda</taxon>
        <taxon>Insecta</taxon>
        <taxon>Pterygota</taxon>
        <taxon>Neoptera</taxon>
        <taxon>Endopterygota</taxon>
        <taxon>Hymenoptera</taxon>
        <taxon>Apocrita</taxon>
        <taxon>Ichneumonoidea</taxon>
        <taxon>Braconidae</taxon>
        <taxon>Microgastrinae</taxon>
        <taxon>Cotesia</taxon>
    </lineage>
</organism>
<gene>
    <name evidence="1" type="ORF">KQX54_021870</name>
</gene>
<accession>A0AAV7J871</accession>
<keyword evidence="2" id="KW-1185">Reference proteome</keyword>
<dbReference type="AlphaFoldDB" id="A0AAV7J871"/>
<name>A0AAV7J871_COTGL</name>
<evidence type="ECO:0000313" key="1">
    <source>
        <dbReference type="EMBL" id="KAH0569161.1"/>
    </source>
</evidence>